<dbReference type="RefSeq" id="WP_025405903.1">
    <property type="nucleotide sequence ID" value="NZ_CP008915.2"/>
</dbReference>
<dbReference type="GO" id="GO:0005886">
    <property type="term" value="C:plasma membrane"/>
    <property type="evidence" value="ECO:0007669"/>
    <property type="project" value="UniProtKB-SubCell"/>
</dbReference>
<protein>
    <submittedName>
        <fullName evidence="8">Integral membrane domain protein</fullName>
    </submittedName>
</protein>
<keyword evidence="5 6" id="KW-0472">Membrane</keyword>
<dbReference type="PANTHER" id="PTHR40077:SF1">
    <property type="entry name" value="MEMBRANE PROTEIN"/>
    <property type="match status" value="1"/>
</dbReference>
<reference evidence="8" key="1">
    <citation type="submission" date="2018-08" db="EMBL/GenBank/DDBJ databases">
        <title>Identification of Burkholderia cepacia strains that express a Burkholderia pseudomallei-like capsular polysaccharide.</title>
        <authorList>
            <person name="Burtnick M.N."/>
            <person name="Vongsouvath M."/>
            <person name="Newton P."/>
            <person name="Wuthiekanun V."/>
            <person name="Limmathurotsakul D."/>
            <person name="Brett P.J."/>
            <person name="Chantratita N."/>
            <person name="Dance D.A."/>
        </authorList>
    </citation>
    <scope>NUCLEOTIDE SEQUENCE</scope>
    <source>
        <strain evidence="8">SBXCC001</strain>
    </source>
</reference>
<proteinExistence type="predicted"/>
<sequence>MTMDDDTSLRALQVLSVLEATTLAALVCIAVPLKHLAGYPIAVSIMGPLHGVTFVLYLWAVIATTSSGLWRAADAWRLVATAMVPFAGFANSGWIARKRSAR</sequence>
<dbReference type="AlphaFoldDB" id="A0AAW9CUA2"/>
<evidence type="ECO:0000256" key="4">
    <source>
        <dbReference type="ARBA" id="ARBA00022989"/>
    </source>
</evidence>
<evidence type="ECO:0000256" key="5">
    <source>
        <dbReference type="ARBA" id="ARBA00023136"/>
    </source>
</evidence>
<dbReference type="PANTHER" id="PTHR40077">
    <property type="entry name" value="MEMBRANE PROTEIN-RELATED"/>
    <property type="match status" value="1"/>
</dbReference>
<evidence type="ECO:0000256" key="3">
    <source>
        <dbReference type="ARBA" id="ARBA00022692"/>
    </source>
</evidence>
<keyword evidence="2" id="KW-1003">Cell membrane</keyword>
<dbReference type="EMBL" id="QXCT01000001">
    <property type="protein sequence ID" value="MDW9252244.1"/>
    <property type="molecule type" value="Genomic_DNA"/>
</dbReference>
<dbReference type="InterPro" id="IPR023845">
    <property type="entry name" value="DUF3817_TM"/>
</dbReference>
<dbReference type="Pfam" id="PF12823">
    <property type="entry name" value="DUF3817"/>
    <property type="match status" value="1"/>
</dbReference>
<feature type="transmembrane region" description="Helical" evidence="6">
    <location>
        <begin position="75"/>
        <end position="96"/>
    </location>
</feature>
<accession>A0AAW9CUA2</accession>
<dbReference type="Proteomes" id="UP001272137">
    <property type="component" value="Unassembled WGS sequence"/>
</dbReference>
<organism evidence="8 9">
    <name type="scientific">Burkholderia thailandensis</name>
    <dbReference type="NCBI Taxonomy" id="57975"/>
    <lineage>
        <taxon>Bacteria</taxon>
        <taxon>Pseudomonadati</taxon>
        <taxon>Pseudomonadota</taxon>
        <taxon>Betaproteobacteria</taxon>
        <taxon>Burkholderiales</taxon>
        <taxon>Burkholderiaceae</taxon>
        <taxon>Burkholderia</taxon>
        <taxon>pseudomallei group</taxon>
    </lineage>
</organism>
<keyword evidence="3 6" id="KW-0812">Transmembrane</keyword>
<name>A0AAW9CUA2_BURTH</name>
<evidence type="ECO:0000256" key="6">
    <source>
        <dbReference type="SAM" id="Phobius"/>
    </source>
</evidence>
<gene>
    <name evidence="8" type="ORF">C7S16_5394</name>
</gene>
<feature type="transmembrane region" description="Helical" evidence="6">
    <location>
        <begin position="45"/>
        <end position="63"/>
    </location>
</feature>
<feature type="transmembrane region" description="Helical" evidence="6">
    <location>
        <begin position="12"/>
        <end position="33"/>
    </location>
</feature>
<evidence type="ECO:0000313" key="8">
    <source>
        <dbReference type="EMBL" id="MDW9252244.1"/>
    </source>
</evidence>
<comment type="caution">
    <text evidence="8">The sequence shown here is derived from an EMBL/GenBank/DDBJ whole genome shotgun (WGS) entry which is preliminary data.</text>
</comment>
<evidence type="ECO:0000259" key="7">
    <source>
        <dbReference type="Pfam" id="PF12823"/>
    </source>
</evidence>
<evidence type="ECO:0000256" key="1">
    <source>
        <dbReference type="ARBA" id="ARBA00004651"/>
    </source>
</evidence>
<dbReference type="NCBIfam" id="TIGR03954">
    <property type="entry name" value="integ_memb_HG"/>
    <property type="match status" value="1"/>
</dbReference>
<dbReference type="KEGG" id="btha:DR62_4716"/>
<feature type="domain" description="DUF3817" evidence="7">
    <location>
        <begin position="9"/>
        <end position="96"/>
    </location>
</feature>
<comment type="subcellular location">
    <subcellularLocation>
        <location evidence="1">Cell membrane</location>
        <topology evidence="1">Multi-pass membrane protein</topology>
    </subcellularLocation>
</comment>
<keyword evidence="4 6" id="KW-1133">Transmembrane helix</keyword>
<evidence type="ECO:0000256" key="2">
    <source>
        <dbReference type="ARBA" id="ARBA00022475"/>
    </source>
</evidence>
<evidence type="ECO:0000313" key="9">
    <source>
        <dbReference type="Proteomes" id="UP001272137"/>
    </source>
</evidence>